<dbReference type="EMBL" id="DF974007">
    <property type="protein sequence ID" value="GAU43993.1"/>
    <property type="molecule type" value="Genomic_DNA"/>
</dbReference>
<dbReference type="AlphaFoldDB" id="A0A2Z6NPK7"/>
<evidence type="ECO:0000313" key="3">
    <source>
        <dbReference type="Proteomes" id="UP000242715"/>
    </source>
</evidence>
<evidence type="ECO:0000313" key="2">
    <source>
        <dbReference type="EMBL" id="GAU43993.1"/>
    </source>
</evidence>
<reference evidence="3" key="1">
    <citation type="journal article" date="2017" name="Front. Plant Sci.">
        <title>Climate Clever Clovers: New Paradigm to Reduce the Environmental Footprint of Ruminants by Breeding Low Methanogenic Forages Utilizing Haplotype Variation.</title>
        <authorList>
            <person name="Kaur P."/>
            <person name="Appels R."/>
            <person name="Bayer P.E."/>
            <person name="Keeble-Gagnere G."/>
            <person name="Wang J."/>
            <person name="Hirakawa H."/>
            <person name="Shirasawa K."/>
            <person name="Vercoe P."/>
            <person name="Stefanova K."/>
            <person name="Durmic Z."/>
            <person name="Nichols P."/>
            <person name="Revell C."/>
            <person name="Isobe S.N."/>
            <person name="Edwards D."/>
            <person name="Erskine W."/>
        </authorList>
    </citation>
    <scope>NUCLEOTIDE SEQUENCE [LARGE SCALE GENOMIC DNA]</scope>
    <source>
        <strain evidence="3">cv. Daliak</strain>
    </source>
</reference>
<feature type="domain" description="Reverse transcriptase zinc-binding" evidence="1">
    <location>
        <begin position="32"/>
        <end position="90"/>
    </location>
</feature>
<dbReference type="PANTHER" id="PTHR36617:SF5">
    <property type="entry name" value="OS05G0421675 PROTEIN"/>
    <property type="match status" value="1"/>
</dbReference>
<protein>
    <recommendedName>
        <fullName evidence="1">Reverse transcriptase zinc-binding domain-containing protein</fullName>
    </recommendedName>
</protein>
<proteinExistence type="predicted"/>
<dbReference type="Pfam" id="PF13966">
    <property type="entry name" value="zf-RVT"/>
    <property type="match status" value="1"/>
</dbReference>
<sequence>MVGECMGLLLDIVLQPKISDQWLSRLDVGGGYSVRGVYSLLTTMDPLGVDSFSDFIWHKQEPLKVSVLTWRLLCTRLPIKDNLVQRNIISHDS</sequence>
<dbReference type="Proteomes" id="UP000242715">
    <property type="component" value="Unassembled WGS sequence"/>
</dbReference>
<accession>A0A2Z6NPK7</accession>
<dbReference type="InterPro" id="IPR026960">
    <property type="entry name" value="RVT-Znf"/>
</dbReference>
<name>A0A2Z6NPK7_TRISU</name>
<dbReference type="PANTHER" id="PTHR36617">
    <property type="entry name" value="PROTEIN, PUTATIVE-RELATED"/>
    <property type="match status" value="1"/>
</dbReference>
<organism evidence="2 3">
    <name type="scientific">Trifolium subterraneum</name>
    <name type="common">Subterranean clover</name>
    <dbReference type="NCBI Taxonomy" id="3900"/>
    <lineage>
        <taxon>Eukaryota</taxon>
        <taxon>Viridiplantae</taxon>
        <taxon>Streptophyta</taxon>
        <taxon>Embryophyta</taxon>
        <taxon>Tracheophyta</taxon>
        <taxon>Spermatophyta</taxon>
        <taxon>Magnoliopsida</taxon>
        <taxon>eudicotyledons</taxon>
        <taxon>Gunneridae</taxon>
        <taxon>Pentapetalae</taxon>
        <taxon>rosids</taxon>
        <taxon>fabids</taxon>
        <taxon>Fabales</taxon>
        <taxon>Fabaceae</taxon>
        <taxon>Papilionoideae</taxon>
        <taxon>50 kb inversion clade</taxon>
        <taxon>NPAAA clade</taxon>
        <taxon>Hologalegina</taxon>
        <taxon>IRL clade</taxon>
        <taxon>Trifolieae</taxon>
        <taxon>Trifolium</taxon>
    </lineage>
</organism>
<evidence type="ECO:0000259" key="1">
    <source>
        <dbReference type="Pfam" id="PF13966"/>
    </source>
</evidence>
<gene>
    <name evidence="2" type="ORF">TSUD_91720</name>
</gene>
<keyword evidence="3" id="KW-1185">Reference proteome</keyword>